<dbReference type="Pfam" id="PF03454">
    <property type="entry name" value="MoeA_C"/>
    <property type="match status" value="1"/>
</dbReference>
<dbReference type="InterPro" id="IPR005111">
    <property type="entry name" value="MoeA_C_domain_IV"/>
</dbReference>
<keyword evidence="9" id="KW-1185">Reference proteome</keyword>
<comment type="catalytic activity">
    <reaction evidence="5">
        <text>adenylyl-molybdopterin + molybdate = Mo-molybdopterin + AMP + H(+)</text>
        <dbReference type="Rhea" id="RHEA:35047"/>
        <dbReference type="ChEBI" id="CHEBI:15378"/>
        <dbReference type="ChEBI" id="CHEBI:36264"/>
        <dbReference type="ChEBI" id="CHEBI:62727"/>
        <dbReference type="ChEBI" id="CHEBI:71302"/>
        <dbReference type="ChEBI" id="CHEBI:456215"/>
        <dbReference type="EC" id="2.10.1.1"/>
    </reaction>
</comment>
<dbReference type="Gene3D" id="2.40.340.10">
    <property type="entry name" value="MoeA, C-terminal, domain IV"/>
    <property type="match status" value="1"/>
</dbReference>
<dbReference type="InterPro" id="IPR036135">
    <property type="entry name" value="MoeA_linker/N_sf"/>
</dbReference>
<dbReference type="RefSeq" id="WP_284186506.1">
    <property type="nucleotide sequence ID" value="NZ_BSPX01000003.1"/>
</dbReference>
<dbReference type="Gene3D" id="2.170.190.11">
    <property type="entry name" value="Molybdopterin biosynthesis moea protein, domain 3"/>
    <property type="match status" value="1"/>
</dbReference>
<evidence type="ECO:0000259" key="7">
    <source>
        <dbReference type="SMART" id="SM00852"/>
    </source>
</evidence>
<comment type="function">
    <text evidence="1 6">Catalyzes the insertion of molybdate into adenylated molybdopterin with the concomitant release of AMP.</text>
</comment>
<evidence type="ECO:0000256" key="6">
    <source>
        <dbReference type="RuleBase" id="RU365090"/>
    </source>
</evidence>
<keyword evidence="6" id="KW-0460">Magnesium</keyword>
<evidence type="ECO:0000256" key="3">
    <source>
        <dbReference type="ARBA" id="ARBA00010763"/>
    </source>
</evidence>
<evidence type="ECO:0000256" key="2">
    <source>
        <dbReference type="ARBA" id="ARBA00005046"/>
    </source>
</evidence>
<feature type="domain" description="MoaB/Mog" evidence="7">
    <location>
        <begin position="189"/>
        <end position="326"/>
    </location>
</feature>
<dbReference type="SUPFAM" id="SSF63882">
    <property type="entry name" value="MoeA N-terminal region -like"/>
    <property type="match status" value="1"/>
</dbReference>
<dbReference type="SUPFAM" id="SSF63867">
    <property type="entry name" value="MoeA C-terminal domain-like"/>
    <property type="match status" value="1"/>
</dbReference>
<evidence type="ECO:0000256" key="1">
    <source>
        <dbReference type="ARBA" id="ARBA00002901"/>
    </source>
</evidence>
<evidence type="ECO:0000313" key="9">
    <source>
        <dbReference type="Proteomes" id="UP001157167"/>
    </source>
</evidence>
<comment type="caution">
    <text evidence="8">The sequence shown here is derived from an EMBL/GenBank/DDBJ whole genome shotgun (WGS) entry which is preliminary data.</text>
</comment>
<comment type="pathway">
    <text evidence="2 6">Cofactor biosynthesis; molybdopterin biosynthesis.</text>
</comment>
<gene>
    <name evidence="8" type="primary">moeA_2</name>
    <name evidence="8" type="ORF">GCM10007933_03920</name>
</gene>
<dbReference type="EMBL" id="BSPX01000003">
    <property type="protein sequence ID" value="GLT20940.1"/>
    <property type="molecule type" value="Genomic_DNA"/>
</dbReference>
<keyword evidence="4 6" id="KW-0501">Molybdenum cofactor biosynthesis</keyword>
<dbReference type="SUPFAM" id="SSF53218">
    <property type="entry name" value="Molybdenum cofactor biosynthesis proteins"/>
    <property type="match status" value="1"/>
</dbReference>
<dbReference type="InterPro" id="IPR005110">
    <property type="entry name" value="MoeA_linker/N"/>
</dbReference>
<sequence length="415" mass="43465">MSLDPGCAAPRQTLTVPEARRTILDAVAPVGGHECVALRASLGRPLARDVIAPCNVPAHDNSAMDGYAVRAEDLPADGEVSLQVVGTAYAGRGFSGIVGRGQAVRIMTGGVMPMGADSVVVQEVVGVDGERITVPGGLRLGQNVRRAGEDLAEGGVAIPRGKRMGPAELGLAASLGLAEVAVTRCLRVAFFSTGDELASVGRPLAPGEVYDSNRYTLHGALARLGCELIDMGVVPDRPDELEAAFLTAAGSADVVLTTGGVSVGEADFIRDLMQRLGEVGFWKIDIKPGRPMAFGRIGKAWMFGLPGNPVAVMVTFYQFVQDALLKLSGVDPLPERPLMPAVCVAPVRKLAGRCEFLRGRLFAEDGVWKVKPASAQGSGVLRSLSEANCFIVIDETRGDVTAGETVPVQLFEGLI</sequence>
<reference evidence="9" key="1">
    <citation type="journal article" date="2019" name="Int. J. Syst. Evol. Microbiol.">
        <title>The Global Catalogue of Microorganisms (GCM) 10K type strain sequencing project: providing services to taxonomists for standard genome sequencing and annotation.</title>
        <authorList>
            <consortium name="The Broad Institute Genomics Platform"/>
            <consortium name="The Broad Institute Genome Sequencing Center for Infectious Disease"/>
            <person name="Wu L."/>
            <person name="Ma J."/>
        </authorList>
    </citation>
    <scope>NUCLEOTIDE SEQUENCE [LARGE SCALE GENOMIC DNA]</scope>
    <source>
        <strain evidence="9">NBRC 102407</strain>
    </source>
</reference>
<dbReference type="InterPro" id="IPR038987">
    <property type="entry name" value="MoeA-like"/>
</dbReference>
<dbReference type="Gene3D" id="3.40.980.10">
    <property type="entry name" value="MoaB/Mog-like domain"/>
    <property type="match status" value="1"/>
</dbReference>
<organism evidence="8 9">
    <name type="scientific">Zoogloea oryzae</name>
    <dbReference type="NCBI Taxonomy" id="310767"/>
    <lineage>
        <taxon>Bacteria</taxon>
        <taxon>Pseudomonadati</taxon>
        <taxon>Pseudomonadota</taxon>
        <taxon>Betaproteobacteria</taxon>
        <taxon>Rhodocyclales</taxon>
        <taxon>Zoogloeaceae</taxon>
        <taxon>Zoogloea</taxon>
    </lineage>
</organism>
<keyword evidence="6" id="KW-0479">Metal-binding</keyword>
<evidence type="ECO:0000256" key="4">
    <source>
        <dbReference type="ARBA" id="ARBA00023150"/>
    </source>
</evidence>
<dbReference type="NCBIfam" id="NF045515">
    <property type="entry name" value="Glp_gephyrin"/>
    <property type="match status" value="1"/>
</dbReference>
<evidence type="ECO:0000256" key="5">
    <source>
        <dbReference type="ARBA" id="ARBA00047317"/>
    </source>
</evidence>
<dbReference type="InterPro" id="IPR036688">
    <property type="entry name" value="MoeA_C_domain_IV_sf"/>
</dbReference>
<comment type="cofactor">
    <cofactor evidence="6">
        <name>Mg(2+)</name>
        <dbReference type="ChEBI" id="CHEBI:18420"/>
    </cofactor>
</comment>
<dbReference type="InterPro" id="IPR036425">
    <property type="entry name" value="MoaB/Mog-like_dom_sf"/>
</dbReference>
<protein>
    <recommendedName>
        <fullName evidence="6">Molybdopterin molybdenumtransferase</fullName>
        <ecNumber evidence="6">2.10.1.1</ecNumber>
    </recommendedName>
</protein>
<keyword evidence="6" id="KW-0808">Transferase</keyword>
<evidence type="ECO:0000313" key="8">
    <source>
        <dbReference type="EMBL" id="GLT20940.1"/>
    </source>
</evidence>
<dbReference type="NCBIfam" id="TIGR00177">
    <property type="entry name" value="molyb_syn"/>
    <property type="match status" value="1"/>
</dbReference>
<name>A0ABQ6F7W5_9RHOO</name>
<dbReference type="Pfam" id="PF00994">
    <property type="entry name" value="MoCF_biosynth"/>
    <property type="match status" value="1"/>
</dbReference>
<dbReference type="PANTHER" id="PTHR10192:SF5">
    <property type="entry name" value="GEPHYRIN"/>
    <property type="match status" value="1"/>
</dbReference>
<dbReference type="Pfam" id="PF03453">
    <property type="entry name" value="MoeA_N"/>
    <property type="match status" value="1"/>
</dbReference>
<dbReference type="CDD" id="cd00887">
    <property type="entry name" value="MoeA"/>
    <property type="match status" value="1"/>
</dbReference>
<proteinExistence type="inferred from homology"/>
<accession>A0ABQ6F7W5</accession>
<keyword evidence="6" id="KW-0500">Molybdenum</keyword>
<comment type="similarity">
    <text evidence="3 6">Belongs to the MoeA family.</text>
</comment>
<dbReference type="Proteomes" id="UP001157167">
    <property type="component" value="Unassembled WGS sequence"/>
</dbReference>
<dbReference type="PANTHER" id="PTHR10192">
    <property type="entry name" value="MOLYBDOPTERIN BIOSYNTHESIS PROTEIN"/>
    <property type="match status" value="1"/>
</dbReference>
<dbReference type="InterPro" id="IPR001453">
    <property type="entry name" value="MoaB/Mog_dom"/>
</dbReference>
<dbReference type="Gene3D" id="3.90.105.10">
    <property type="entry name" value="Molybdopterin biosynthesis moea protein, domain 2"/>
    <property type="match status" value="1"/>
</dbReference>
<dbReference type="EC" id="2.10.1.1" evidence="6"/>
<dbReference type="SMART" id="SM00852">
    <property type="entry name" value="MoCF_biosynth"/>
    <property type="match status" value="1"/>
</dbReference>